<organism evidence="1 2">
    <name type="scientific">Portunus trituberculatus</name>
    <name type="common">Swimming crab</name>
    <name type="synonym">Neptunus trituberculatus</name>
    <dbReference type="NCBI Taxonomy" id="210409"/>
    <lineage>
        <taxon>Eukaryota</taxon>
        <taxon>Metazoa</taxon>
        <taxon>Ecdysozoa</taxon>
        <taxon>Arthropoda</taxon>
        <taxon>Crustacea</taxon>
        <taxon>Multicrustacea</taxon>
        <taxon>Malacostraca</taxon>
        <taxon>Eumalacostraca</taxon>
        <taxon>Eucarida</taxon>
        <taxon>Decapoda</taxon>
        <taxon>Pleocyemata</taxon>
        <taxon>Brachyura</taxon>
        <taxon>Eubrachyura</taxon>
        <taxon>Portunoidea</taxon>
        <taxon>Portunidae</taxon>
        <taxon>Portuninae</taxon>
        <taxon>Portunus</taxon>
    </lineage>
</organism>
<dbReference type="Proteomes" id="UP000324222">
    <property type="component" value="Unassembled WGS sequence"/>
</dbReference>
<comment type="caution">
    <text evidence="1">The sequence shown here is derived from an EMBL/GenBank/DDBJ whole genome shotgun (WGS) entry which is preliminary data.</text>
</comment>
<proteinExistence type="predicted"/>
<gene>
    <name evidence="1" type="ORF">E2C01_008933</name>
</gene>
<evidence type="ECO:0000313" key="2">
    <source>
        <dbReference type="Proteomes" id="UP000324222"/>
    </source>
</evidence>
<name>A0A5B7D463_PORTR</name>
<protein>
    <submittedName>
        <fullName evidence="1">Uncharacterized protein</fullName>
    </submittedName>
</protein>
<reference evidence="1 2" key="1">
    <citation type="submission" date="2019-05" db="EMBL/GenBank/DDBJ databases">
        <title>Another draft genome of Portunus trituberculatus and its Hox gene families provides insights of decapod evolution.</title>
        <authorList>
            <person name="Jeong J.-H."/>
            <person name="Song I."/>
            <person name="Kim S."/>
            <person name="Choi T."/>
            <person name="Kim D."/>
            <person name="Ryu S."/>
            <person name="Kim W."/>
        </authorList>
    </citation>
    <scope>NUCLEOTIDE SEQUENCE [LARGE SCALE GENOMIC DNA]</scope>
    <source>
        <tissue evidence="1">Muscle</tissue>
    </source>
</reference>
<keyword evidence="2" id="KW-1185">Reference proteome</keyword>
<sequence length="107" mass="11417">MRFASRLTRGRCQDEEREWNSGSFYSLLPSQCSVGVRGGYVTSDQGEQRVVRRPYLLLGSLGGYSAGEGDSNVLRGGTLVGSSPHSGLDVAPQGSAKHLIQCSNPSI</sequence>
<dbReference type="AlphaFoldDB" id="A0A5B7D463"/>
<dbReference type="EMBL" id="VSRR010000480">
    <property type="protein sequence ID" value="MPC16115.1"/>
    <property type="molecule type" value="Genomic_DNA"/>
</dbReference>
<accession>A0A5B7D463</accession>
<evidence type="ECO:0000313" key="1">
    <source>
        <dbReference type="EMBL" id="MPC16115.1"/>
    </source>
</evidence>